<dbReference type="InterPro" id="IPR036188">
    <property type="entry name" value="FAD/NAD-bd_sf"/>
</dbReference>
<comment type="caution">
    <text evidence="6">The sequence shown here is derived from an EMBL/GenBank/DDBJ whole genome shotgun (WGS) entry which is preliminary data.</text>
</comment>
<evidence type="ECO:0000256" key="2">
    <source>
        <dbReference type="ARBA" id="ARBA00022630"/>
    </source>
</evidence>
<organism evidence="6 7">
    <name type="scientific">Streptomyces cinereospinus</name>
    <dbReference type="NCBI Taxonomy" id="285561"/>
    <lineage>
        <taxon>Bacteria</taxon>
        <taxon>Bacillati</taxon>
        <taxon>Actinomycetota</taxon>
        <taxon>Actinomycetes</taxon>
        <taxon>Kitasatosporales</taxon>
        <taxon>Streptomycetaceae</taxon>
        <taxon>Streptomyces</taxon>
    </lineage>
</organism>
<evidence type="ECO:0000259" key="4">
    <source>
        <dbReference type="Pfam" id="PF04324"/>
    </source>
</evidence>
<dbReference type="InterPro" id="IPR050260">
    <property type="entry name" value="FAD-bd_OxRdtase"/>
</dbReference>
<dbReference type="Pfam" id="PF04324">
    <property type="entry name" value="Fer2_BFD"/>
    <property type="match status" value="1"/>
</dbReference>
<dbReference type="RefSeq" id="WP_381344072.1">
    <property type="nucleotide sequence ID" value="NZ_JBHMCY010000011.1"/>
</dbReference>
<comment type="cofactor">
    <cofactor evidence="1">
        <name>FAD</name>
        <dbReference type="ChEBI" id="CHEBI:57692"/>
    </cofactor>
</comment>
<keyword evidence="2" id="KW-0285">Flavoprotein</keyword>
<dbReference type="PRINTS" id="PR00411">
    <property type="entry name" value="PNDRDTASEI"/>
</dbReference>
<dbReference type="Gene3D" id="1.10.10.1100">
    <property type="entry name" value="BFD-like [2Fe-2S]-binding domain"/>
    <property type="match status" value="1"/>
</dbReference>
<evidence type="ECO:0000313" key="6">
    <source>
        <dbReference type="EMBL" id="MFB9462681.1"/>
    </source>
</evidence>
<dbReference type="PANTHER" id="PTHR43429:SF3">
    <property type="entry name" value="NITRITE REDUCTASE [NAD(P)H]"/>
    <property type="match status" value="1"/>
</dbReference>
<evidence type="ECO:0000313" key="7">
    <source>
        <dbReference type="Proteomes" id="UP001589709"/>
    </source>
</evidence>
<dbReference type="PRINTS" id="PR00368">
    <property type="entry name" value="FADPNR"/>
</dbReference>
<dbReference type="PANTHER" id="PTHR43429">
    <property type="entry name" value="PYRIDINE NUCLEOTIDE-DISULFIDE OXIDOREDUCTASE DOMAIN-CONTAINING"/>
    <property type="match status" value="1"/>
</dbReference>
<proteinExistence type="predicted"/>
<sequence length="492" mass="50850">MGIVIVGGGPAAHRLVNALRRSGYGGRLTVLGAERHPAYHRPLLGSVLAGQLPPEALTLPPAEAELRTGTTVTSVDREHRTVHTGDGASHPYETLVLATGARPRWPRLGGPAPDGEPAAAPPVPVTVLRTLDDCRDLRAALGGPAAAPRSVAVVGAGVLGVETAMTLRESGHHVTLVHRAPHPMDRRLDATAGDLLAERLRQLGVRLLLGRTATGYGPGHLRLDGDERLPADHVVLCAGTVPRTGLARRAGLAVRTGVVVDGHLRTSDPRIHAIGDCAEQDDVVAGTVTTAWEQADTLAALLTGARPGTPARPPRSVLRLRTRAVELAVFGPPQPPAGGGPTETVTFQDRSGARYARLVLSGGRLRAGVLLGLPRAAAALAQLYDRDAPLPSDRLSLLLGVAPMTGEPADLPEDSLVCDCNNVSRAGLRQAWQDGARDLYALVAATRATTGCGGCADDVRAWCAQATAGTAARPGDAALCAPAVPSTLGGVK</sequence>
<dbReference type="Pfam" id="PF07992">
    <property type="entry name" value="Pyr_redox_2"/>
    <property type="match status" value="1"/>
</dbReference>
<evidence type="ECO:0000256" key="1">
    <source>
        <dbReference type="ARBA" id="ARBA00001974"/>
    </source>
</evidence>
<dbReference type="SUPFAM" id="SSF51905">
    <property type="entry name" value="FAD/NAD(P)-binding domain"/>
    <property type="match status" value="2"/>
</dbReference>
<dbReference type="EMBL" id="JBHMCY010000011">
    <property type="protein sequence ID" value="MFB9462681.1"/>
    <property type="molecule type" value="Genomic_DNA"/>
</dbReference>
<keyword evidence="3" id="KW-0274">FAD</keyword>
<keyword evidence="7" id="KW-1185">Reference proteome</keyword>
<dbReference type="Gene3D" id="3.50.50.60">
    <property type="entry name" value="FAD/NAD(P)-binding domain"/>
    <property type="match status" value="2"/>
</dbReference>
<protein>
    <submittedName>
        <fullName evidence="6">FAD-dependent oxidoreductase</fullName>
    </submittedName>
</protein>
<evidence type="ECO:0000259" key="5">
    <source>
        <dbReference type="Pfam" id="PF07992"/>
    </source>
</evidence>
<feature type="domain" description="BFD-like [2Fe-2S]-binding" evidence="4">
    <location>
        <begin position="416"/>
        <end position="460"/>
    </location>
</feature>
<dbReference type="InterPro" id="IPR041854">
    <property type="entry name" value="BFD-like_2Fe2S-bd_dom_sf"/>
</dbReference>
<reference evidence="6 7" key="1">
    <citation type="submission" date="2024-09" db="EMBL/GenBank/DDBJ databases">
        <authorList>
            <person name="Sun Q."/>
            <person name="Mori K."/>
        </authorList>
    </citation>
    <scope>NUCLEOTIDE SEQUENCE [LARGE SCALE GENOMIC DNA]</scope>
    <source>
        <strain evidence="6 7">JCM 6917</strain>
    </source>
</reference>
<name>A0ABV5MXJ7_9ACTN</name>
<gene>
    <name evidence="6" type="ORF">ACFF45_08140</name>
</gene>
<feature type="domain" description="FAD/NAD(P)-binding" evidence="5">
    <location>
        <begin position="3"/>
        <end position="295"/>
    </location>
</feature>
<dbReference type="InterPro" id="IPR023753">
    <property type="entry name" value="FAD/NAD-binding_dom"/>
</dbReference>
<dbReference type="Proteomes" id="UP001589709">
    <property type="component" value="Unassembled WGS sequence"/>
</dbReference>
<dbReference type="InterPro" id="IPR007419">
    <property type="entry name" value="BFD-like_2Fe2S-bd_dom"/>
</dbReference>
<accession>A0ABV5MXJ7</accession>
<evidence type="ECO:0000256" key="3">
    <source>
        <dbReference type="ARBA" id="ARBA00022827"/>
    </source>
</evidence>